<accession>A0A9D2MPA3</accession>
<dbReference type="EMBL" id="DWXO01000100">
    <property type="protein sequence ID" value="HJB81415.1"/>
    <property type="molecule type" value="Genomic_DNA"/>
</dbReference>
<reference evidence="1" key="1">
    <citation type="journal article" date="2021" name="PeerJ">
        <title>Extensive microbial diversity within the chicken gut microbiome revealed by metagenomics and culture.</title>
        <authorList>
            <person name="Gilroy R."/>
            <person name="Ravi A."/>
            <person name="Getino M."/>
            <person name="Pursley I."/>
            <person name="Horton D.L."/>
            <person name="Alikhan N.F."/>
            <person name="Baker D."/>
            <person name="Gharbi K."/>
            <person name="Hall N."/>
            <person name="Watson M."/>
            <person name="Adriaenssens E.M."/>
            <person name="Foster-Nyarko E."/>
            <person name="Jarju S."/>
            <person name="Secka A."/>
            <person name="Antonio M."/>
            <person name="Oren A."/>
            <person name="Chaudhuri R.R."/>
            <person name="La Ragione R."/>
            <person name="Hildebrand F."/>
            <person name="Pallen M.J."/>
        </authorList>
    </citation>
    <scope>NUCLEOTIDE SEQUENCE</scope>
    <source>
        <strain evidence="1">CHK192-8294</strain>
    </source>
</reference>
<name>A0A9D2MPA3_9FIRM</name>
<dbReference type="AlphaFoldDB" id="A0A9D2MPA3"/>
<organism evidence="1 2">
    <name type="scientific">Candidatus Flavonifractor intestinigallinarum</name>
    <dbReference type="NCBI Taxonomy" id="2838586"/>
    <lineage>
        <taxon>Bacteria</taxon>
        <taxon>Bacillati</taxon>
        <taxon>Bacillota</taxon>
        <taxon>Clostridia</taxon>
        <taxon>Eubacteriales</taxon>
        <taxon>Oscillospiraceae</taxon>
        <taxon>Flavonifractor</taxon>
    </lineage>
</organism>
<protein>
    <submittedName>
        <fullName evidence="1">Uncharacterized protein</fullName>
    </submittedName>
</protein>
<reference evidence="1" key="2">
    <citation type="submission" date="2021-04" db="EMBL/GenBank/DDBJ databases">
        <authorList>
            <person name="Gilroy R."/>
        </authorList>
    </citation>
    <scope>NUCLEOTIDE SEQUENCE</scope>
    <source>
        <strain evidence="1">CHK192-8294</strain>
    </source>
</reference>
<proteinExistence type="predicted"/>
<gene>
    <name evidence="1" type="ORF">H9712_10550</name>
</gene>
<sequence>MRPVYTPPSGETLLPAAALAAARLAHNRSAEELAVLSAFFCTLGDGLALVAARRTMDDACKSSVNPIDNGEEIA</sequence>
<dbReference type="Proteomes" id="UP000823921">
    <property type="component" value="Unassembled WGS sequence"/>
</dbReference>
<evidence type="ECO:0000313" key="2">
    <source>
        <dbReference type="Proteomes" id="UP000823921"/>
    </source>
</evidence>
<comment type="caution">
    <text evidence="1">The sequence shown here is derived from an EMBL/GenBank/DDBJ whole genome shotgun (WGS) entry which is preliminary data.</text>
</comment>
<evidence type="ECO:0000313" key="1">
    <source>
        <dbReference type="EMBL" id="HJB81415.1"/>
    </source>
</evidence>